<evidence type="ECO:0000256" key="3">
    <source>
        <dbReference type="ARBA" id="ARBA00022729"/>
    </source>
</evidence>
<evidence type="ECO:0000256" key="1">
    <source>
        <dbReference type="ARBA" id="ARBA00004613"/>
    </source>
</evidence>
<reference evidence="7 8" key="1">
    <citation type="submission" date="2024-12" db="EMBL/GenBank/DDBJ databases">
        <title>The unique morphological basis and parallel evolutionary history of personate flowers in Penstemon.</title>
        <authorList>
            <person name="Depatie T.H."/>
            <person name="Wessinger C.A."/>
        </authorList>
    </citation>
    <scope>NUCLEOTIDE SEQUENCE [LARGE SCALE GENOMIC DNA]</scope>
    <source>
        <strain evidence="7">WTNN_2</strain>
        <tissue evidence="7">Leaf</tissue>
    </source>
</reference>
<sequence length="72" mass="7943">MGRFSTVFLVLLLLLVTEIGPTVGQRRICPRLSNNFSGPCFSSTNCARVCRGENFRAGGYCNGFRCFCNNPC</sequence>
<name>A0ABD3UI59_9LAMI</name>
<dbReference type="GO" id="GO:0005576">
    <property type="term" value="C:extracellular region"/>
    <property type="evidence" value="ECO:0007669"/>
    <property type="project" value="UniProtKB-SubCell"/>
</dbReference>
<keyword evidence="4" id="KW-1015">Disulfide bond</keyword>
<evidence type="ECO:0000259" key="6">
    <source>
        <dbReference type="SMART" id="SM00505"/>
    </source>
</evidence>
<dbReference type="PANTHER" id="PTHR33147:SF130">
    <property type="entry name" value="DEFENSIN-LIKE PROTEIN 1"/>
    <property type="match status" value="1"/>
</dbReference>
<keyword evidence="2" id="KW-0964">Secreted</keyword>
<dbReference type="PROSITE" id="PS00940">
    <property type="entry name" value="GAMMA_THIONIN"/>
    <property type="match status" value="1"/>
</dbReference>
<protein>
    <recommendedName>
        <fullName evidence="6">Knottins-like domain-containing protein</fullName>
    </recommendedName>
</protein>
<comment type="caution">
    <text evidence="7">The sequence shown here is derived from an EMBL/GenBank/DDBJ whole genome shotgun (WGS) entry which is preliminary data.</text>
</comment>
<dbReference type="Pfam" id="PF00304">
    <property type="entry name" value="Gamma-thionin"/>
    <property type="match status" value="1"/>
</dbReference>
<feature type="domain" description="Knottins-like" evidence="6">
    <location>
        <begin position="28"/>
        <end position="72"/>
    </location>
</feature>
<dbReference type="Proteomes" id="UP001634393">
    <property type="component" value="Unassembled WGS sequence"/>
</dbReference>
<evidence type="ECO:0000256" key="5">
    <source>
        <dbReference type="SAM" id="SignalP"/>
    </source>
</evidence>
<dbReference type="EMBL" id="JBJXBP010000001">
    <property type="protein sequence ID" value="KAL3849204.1"/>
    <property type="molecule type" value="Genomic_DNA"/>
</dbReference>
<evidence type="ECO:0000256" key="2">
    <source>
        <dbReference type="ARBA" id="ARBA00022525"/>
    </source>
</evidence>
<dbReference type="PANTHER" id="PTHR33147">
    <property type="entry name" value="DEFENSIN-LIKE PROTEIN 1"/>
    <property type="match status" value="1"/>
</dbReference>
<evidence type="ECO:0000313" key="8">
    <source>
        <dbReference type="Proteomes" id="UP001634393"/>
    </source>
</evidence>
<proteinExistence type="predicted"/>
<comment type="subcellular location">
    <subcellularLocation>
        <location evidence="1">Secreted</location>
    </subcellularLocation>
</comment>
<keyword evidence="3 5" id="KW-0732">Signal</keyword>
<dbReference type="InterPro" id="IPR008176">
    <property type="entry name" value="Defensin_plant"/>
</dbReference>
<dbReference type="AlphaFoldDB" id="A0ABD3UI59"/>
<organism evidence="7 8">
    <name type="scientific">Penstemon smallii</name>
    <dbReference type="NCBI Taxonomy" id="265156"/>
    <lineage>
        <taxon>Eukaryota</taxon>
        <taxon>Viridiplantae</taxon>
        <taxon>Streptophyta</taxon>
        <taxon>Embryophyta</taxon>
        <taxon>Tracheophyta</taxon>
        <taxon>Spermatophyta</taxon>
        <taxon>Magnoliopsida</taxon>
        <taxon>eudicotyledons</taxon>
        <taxon>Gunneridae</taxon>
        <taxon>Pentapetalae</taxon>
        <taxon>asterids</taxon>
        <taxon>lamiids</taxon>
        <taxon>Lamiales</taxon>
        <taxon>Plantaginaceae</taxon>
        <taxon>Cheloneae</taxon>
        <taxon>Penstemon</taxon>
    </lineage>
</organism>
<dbReference type="SUPFAM" id="SSF57095">
    <property type="entry name" value="Scorpion toxin-like"/>
    <property type="match status" value="1"/>
</dbReference>
<keyword evidence="8" id="KW-1185">Reference proteome</keyword>
<feature type="signal peptide" evidence="5">
    <location>
        <begin position="1"/>
        <end position="24"/>
    </location>
</feature>
<evidence type="ECO:0000256" key="4">
    <source>
        <dbReference type="ARBA" id="ARBA00023157"/>
    </source>
</evidence>
<dbReference type="InterPro" id="IPR036574">
    <property type="entry name" value="Scorpion_toxin-like_sf"/>
</dbReference>
<gene>
    <name evidence="7" type="ORF">ACJIZ3_011086</name>
</gene>
<accession>A0ABD3UI59</accession>
<feature type="chain" id="PRO_5044815004" description="Knottins-like domain-containing protein" evidence="5">
    <location>
        <begin position="25"/>
        <end position="72"/>
    </location>
</feature>
<evidence type="ECO:0000313" key="7">
    <source>
        <dbReference type="EMBL" id="KAL3849204.1"/>
    </source>
</evidence>
<dbReference type="SMART" id="SM00505">
    <property type="entry name" value="Knot1"/>
    <property type="match status" value="1"/>
</dbReference>
<dbReference type="InterPro" id="IPR003614">
    <property type="entry name" value="Knottins"/>
</dbReference>
<dbReference type="Gene3D" id="3.30.30.10">
    <property type="entry name" value="Knottin, scorpion toxin-like"/>
    <property type="match status" value="1"/>
</dbReference>